<proteinExistence type="inferred from homology"/>
<dbReference type="InterPro" id="IPR035566">
    <property type="entry name" value="Ribosomal_protein_bL20_C"/>
</dbReference>
<dbReference type="PRINTS" id="PR00062">
    <property type="entry name" value="RIBOSOMALL20"/>
</dbReference>
<dbReference type="Gene3D" id="1.10.1900.20">
    <property type="entry name" value="Ribosomal protein L20"/>
    <property type="match status" value="1"/>
</dbReference>
<dbReference type="PANTHER" id="PTHR10986">
    <property type="entry name" value="39S RIBOSOMAL PROTEIN L20"/>
    <property type="match status" value="1"/>
</dbReference>
<dbReference type="HAMAP" id="MF_00382">
    <property type="entry name" value="Ribosomal_bL20"/>
    <property type="match status" value="1"/>
</dbReference>
<comment type="similarity">
    <text evidence="1 5 6">Belongs to the bacterial ribosomal protein bL20 family.</text>
</comment>
<dbReference type="GO" id="GO:0006412">
    <property type="term" value="P:translation"/>
    <property type="evidence" value="ECO:0007669"/>
    <property type="project" value="InterPro"/>
</dbReference>
<gene>
    <name evidence="5" type="primary">rplT</name>
    <name evidence="7" type="ORF">A2828_01795</name>
</gene>
<dbReference type="CDD" id="cd07026">
    <property type="entry name" value="Ribosomal_L20"/>
    <property type="match status" value="1"/>
</dbReference>
<dbReference type="Gene3D" id="6.10.160.10">
    <property type="match status" value="1"/>
</dbReference>
<name>A0A1G2PE58_9BACT</name>
<dbReference type="SUPFAM" id="SSF74731">
    <property type="entry name" value="Ribosomal protein L20"/>
    <property type="match status" value="1"/>
</dbReference>
<dbReference type="GO" id="GO:0005840">
    <property type="term" value="C:ribosome"/>
    <property type="evidence" value="ECO:0007669"/>
    <property type="project" value="UniProtKB-KW"/>
</dbReference>
<keyword evidence="2 5" id="KW-0689">Ribosomal protein</keyword>
<organism evidence="7 8">
    <name type="scientific">Candidatus Terrybacteria bacterium RIFCSPHIGHO2_01_FULL_43_35</name>
    <dbReference type="NCBI Taxonomy" id="1802361"/>
    <lineage>
        <taxon>Bacteria</taxon>
        <taxon>Candidatus Terryibacteriota</taxon>
    </lineage>
</organism>
<accession>A0A1G2PE58</accession>
<keyword evidence="3 5" id="KW-0687">Ribonucleoprotein</keyword>
<keyword evidence="5 6" id="KW-0699">rRNA-binding</keyword>
<evidence type="ECO:0000313" key="7">
    <source>
        <dbReference type="EMBL" id="OHA46618.1"/>
    </source>
</evidence>
<evidence type="ECO:0000256" key="5">
    <source>
        <dbReference type="HAMAP-Rule" id="MF_00382"/>
    </source>
</evidence>
<protein>
    <recommendedName>
        <fullName evidence="4 5">Large ribosomal subunit protein bL20</fullName>
    </recommendedName>
</protein>
<dbReference type="Pfam" id="PF00453">
    <property type="entry name" value="Ribosomal_L20"/>
    <property type="match status" value="1"/>
</dbReference>
<evidence type="ECO:0000256" key="1">
    <source>
        <dbReference type="ARBA" id="ARBA00007698"/>
    </source>
</evidence>
<reference evidence="7 8" key="1">
    <citation type="journal article" date="2016" name="Nat. Commun.">
        <title>Thousands of microbial genomes shed light on interconnected biogeochemical processes in an aquifer system.</title>
        <authorList>
            <person name="Anantharaman K."/>
            <person name="Brown C.T."/>
            <person name="Hug L.A."/>
            <person name="Sharon I."/>
            <person name="Castelle C.J."/>
            <person name="Probst A.J."/>
            <person name="Thomas B.C."/>
            <person name="Singh A."/>
            <person name="Wilkins M.J."/>
            <person name="Karaoz U."/>
            <person name="Brodie E.L."/>
            <person name="Williams K.H."/>
            <person name="Hubbard S.S."/>
            <person name="Banfield J.F."/>
        </authorList>
    </citation>
    <scope>NUCLEOTIDE SEQUENCE [LARGE SCALE GENOMIC DNA]</scope>
</reference>
<dbReference type="EMBL" id="MHSR01000013">
    <property type="protein sequence ID" value="OHA46618.1"/>
    <property type="molecule type" value="Genomic_DNA"/>
</dbReference>
<dbReference type="GO" id="GO:0000027">
    <property type="term" value="P:ribosomal large subunit assembly"/>
    <property type="evidence" value="ECO:0007669"/>
    <property type="project" value="UniProtKB-UniRule"/>
</dbReference>
<dbReference type="GO" id="GO:0019843">
    <property type="term" value="F:rRNA binding"/>
    <property type="evidence" value="ECO:0007669"/>
    <property type="project" value="UniProtKB-UniRule"/>
</dbReference>
<sequence>MSRVKRGKTRNAKRGRLLKQTKGFRWGRKSKKLAAKQALMKAWSYSTRDRKRRKGEFRKLWQIRINAASRQNGLSYSQLMNLIHKKNVALDRKILSEIAEKYPDVFKSIVEEIRK</sequence>
<dbReference type="Proteomes" id="UP000178869">
    <property type="component" value="Unassembled WGS sequence"/>
</dbReference>
<comment type="caution">
    <text evidence="7">The sequence shown here is derived from an EMBL/GenBank/DDBJ whole genome shotgun (WGS) entry which is preliminary data.</text>
</comment>
<dbReference type="AlphaFoldDB" id="A0A1G2PE58"/>
<keyword evidence="5 6" id="KW-0694">RNA-binding</keyword>
<dbReference type="FunFam" id="1.10.1900.20:FF:000001">
    <property type="entry name" value="50S ribosomal protein L20"/>
    <property type="match status" value="1"/>
</dbReference>
<evidence type="ECO:0000256" key="6">
    <source>
        <dbReference type="RuleBase" id="RU000560"/>
    </source>
</evidence>
<evidence type="ECO:0000256" key="3">
    <source>
        <dbReference type="ARBA" id="ARBA00023274"/>
    </source>
</evidence>
<evidence type="ECO:0000256" key="4">
    <source>
        <dbReference type="ARBA" id="ARBA00035172"/>
    </source>
</evidence>
<dbReference type="GO" id="GO:1990904">
    <property type="term" value="C:ribonucleoprotein complex"/>
    <property type="evidence" value="ECO:0007669"/>
    <property type="project" value="UniProtKB-KW"/>
</dbReference>
<dbReference type="NCBIfam" id="TIGR01032">
    <property type="entry name" value="rplT_bact"/>
    <property type="match status" value="1"/>
</dbReference>
<evidence type="ECO:0000256" key="2">
    <source>
        <dbReference type="ARBA" id="ARBA00022980"/>
    </source>
</evidence>
<dbReference type="GO" id="GO:0003735">
    <property type="term" value="F:structural constituent of ribosome"/>
    <property type="evidence" value="ECO:0007669"/>
    <property type="project" value="InterPro"/>
</dbReference>
<evidence type="ECO:0000313" key="8">
    <source>
        <dbReference type="Proteomes" id="UP000178869"/>
    </source>
</evidence>
<dbReference type="InterPro" id="IPR005813">
    <property type="entry name" value="Ribosomal_bL20"/>
</dbReference>
<comment type="function">
    <text evidence="5 6">Binds directly to 23S ribosomal RNA and is necessary for the in vitro assembly process of the 50S ribosomal subunit. It is not involved in the protein synthesizing functions of that subunit.</text>
</comment>